<evidence type="ECO:0000313" key="10">
    <source>
        <dbReference type="Proteomes" id="UP000582213"/>
    </source>
</evidence>
<name>A0A650CF19_SULOH</name>
<evidence type="ECO:0000256" key="1">
    <source>
        <dbReference type="ARBA" id="ARBA00004651"/>
    </source>
</evidence>
<dbReference type="EMBL" id="CP045484">
    <property type="protein sequence ID" value="QGR16348.1"/>
    <property type="molecule type" value="Genomic_DNA"/>
</dbReference>
<feature type="transmembrane region" description="Helical" evidence="6">
    <location>
        <begin position="372"/>
        <end position="392"/>
    </location>
</feature>
<feature type="transmembrane region" description="Helical" evidence="6">
    <location>
        <begin position="158"/>
        <end position="177"/>
    </location>
</feature>
<proteinExistence type="predicted"/>
<comment type="subcellular location">
    <subcellularLocation>
        <location evidence="1">Cell membrane</location>
        <topology evidence="1">Multi-pass membrane protein</topology>
    </subcellularLocation>
</comment>
<evidence type="ECO:0000313" key="8">
    <source>
        <dbReference type="EMBL" id="QGR16348.1"/>
    </source>
</evidence>
<feature type="transmembrane region" description="Helical" evidence="6">
    <location>
        <begin position="464"/>
        <end position="487"/>
    </location>
</feature>
<dbReference type="PIRSF" id="PIRSF006060">
    <property type="entry name" value="AA_transporter"/>
    <property type="match status" value="1"/>
</dbReference>
<evidence type="ECO:0000256" key="5">
    <source>
        <dbReference type="ARBA" id="ARBA00023136"/>
    </source>
</evidence>
<keyword evidence="4 6" id="KW-1133">Transmembrane helix</keyword>
<reference evidence="7 10" key="2">
    <citation type="submission" date="2020-08" db="EMBL/GenBank/DDBJ databases">
        <title>Genomic Encyclopedia of Type Strains, Phase IV (KMG-IV): sequencing the most valuable type-strain genomes for metagenomic binning, comparative biology and taxonomic classification.</title>
        <authorList>
            <person name="Goeker M."/>
        </authorList>
    </citation>
    <scope>NUCLEOTIDE SEQUENCE [LARGE SCALE GENOMIC DNA]</scope>
    <source>
        <strain evidence="7 10">DSM 12421</strain>
    </source>
</reference>
<feature type="transmembrane region" description="Helical" evidence="6">
    <location>
        <begin position="183"/>
        <end position="206"/>
    </location>
</feature>
<evidence type="ECO:0000256" key="2">
    <source>
        <dbReference type="ARBA" id="ARBA00022475"/>
    </source>
</evidence>
<dbReference type="PANTHER" id="PTHR42770:SF7">
    <property type="entry name" value="MEMBRANE PROTEIN"/>
    <property type="match status" value="1"/>
</dbReference>
<dbReference type="Proteomes" id="UP000582213">
    <property type="component" value="Unassembled WGS sequence"/>
</dbReference>
<dbReference type="InterPro" id="IPR002293">
    <property type="entry name" value="AA/rel_permease1"/>
</dbReference>
<accession>A0A650CF19</accession>
<feature type="transmembrane region" description="Helical" evidence="6">
    <location>
        <begin position="20"/>
        <end position="38"/>
    </location>
</feature>
<feature type="transmembrane region" description="Helical" evidence="6">
    <location>
        <begin position="50"/>
        <end position="74"/>
    </location>
</feature>
<reference evidence="8 9" key="1">
    <citation type="submission" date="2019-10" db="EMBL/GenBank/DDBJ databases">
        <title>Genome Sequences from Six Type Strain Members of the Archaeal Family Sulfolobaceae: Acidianus ambivalens, Acidianus infernus, Metallosphaera prunae, Stygiolobus azoricus, Sulfolobus metallicus, and Sulfurisphaera ohwakuensis.</title>
        <authorList>
            <person name="Counts J.A."/>
            <person name="Kelly R.M."/>
        </authorList>
    </citation>
    <scope>NUCLEOTIDE SEQUENCE [LARGE SCALE GENOMIC DNA]</scope>
    <source>
        <strain evidence="8 9">TA-1</strain>
    </source>
</reference>
<feature type="transmembrane region" description="Helical" evidence="6">
    <location>
        <begin position="322"/>
        <end position="351"/>
    </location>
</feature>
<sequence>MAQRKLFLRESSGLVKNASLKDLVMLNVANMGAGLAVFEGISPYVVQGSLLWLASLITFLITLPLVFTYTYLLLKMPRTGGDYVWISRKLNGAIGSIMGVAFAFNMPPYFALSAFFSVASINLVFLELGTLQHISSLIYLANNVFVNPYGVLTLSQELLFYALAAISFLIIILVNIFRPKWGFTLTTILGIISSLTLIIAMIVVAVNIPDFHQRIPQFLTTFNITGTITPFHFSLPATLYMVPFFMSYAYIWLYAGPAVAGEAKEGSLKLNLILGSVLTFIMITFPFLIMDLAAGPAFNLAYYPSFTYNFWSVAIYLASNPIIQWILGIGLIAWNYFIMAFGVVVFARYIFAFSFDRLFPAIFAKLNKYSSPVYAHILDLISTLAFLALPLISPSGALALYSYTPLAIAYLFIVSLAGIKVGLNDNDIKLLTMSIISAVIMAVVEAALLIPSNNYSFSVVSSSGVNWIATAYIISLVGLGVISYFLAKYYRMKKEGIDISLIYKEIPPE</sequence>
<dbReference type="RefSeq" id="WP_156013906.1">
    <property type="nucleotide sequence ID" value="NZ_CP045484.1"/>
</dbReference>
<dbReference type="AlphaFoldDB" id="A0A650CF19"/>
<feature type="transmembrane region" description="Helical" evidence="6">
    <location>
        <begin position="398"/>
        <end position="418"/>
    </location>
</feature>
<dbReference type="KEGG" id="soh:D1869_03370"/>
<dbReference type="Pfam" id="PF13520">
    <property type="entry name" value="AA_permease_2"/>
    <property type="match status" value="1"/>
</dbReference>
<keyword evidence="3 6" id="KW-0812">Transmembrane</keyword>
<evidence type="ECO:0000256" key="6">
    <source>
        <dbReference type="SAM" id="Phobius"/>
    </source>
</evidence>
<dbReference type="Gene3D" id="1.20.1740.10">
    <property type="entry name" value="Amino acid/polyamine transporter I"/>
    <property type="match status" value="1"/>
</dbReference>
<dbReference type="EMBL" id="JACHFY010000015">
    <property type="protein sequence ID" value="MBB5254421.1"/>
    <property type="molecule type" value="Genomic_DNA"/>
</dbReference>
<evidence type="ECO:0000313" key="7">
    <source>
        <dbReference type="EMBL" id="MBB5254421.1"/>
    </source>
</evidence>
<protein>
    <submittedName>
        <fullName evidence="8">Amino acid permease</fullName>
    </submittedName>
    <submittedName>
        <fullName evidence="7">Amino acid transporter</fullName>
    </submittedName>
</protein>
<dbReference type="GO" id="GO:0022857">
    <property type="term" value="F:transmembrane transporter activity"/>
    <property type="evidence" value="ECO:0007669"/>
    <property type="project" value="InterPro"/>
</dbReference>
<dbReference type="Proteomes" id="UP000427373">
    <property type="component" value="Chromosome"/>
</dbReference>
<keyword evidence="2" id="KW-1003">Cell membrane</keyword>
<dbReference type="OrthoDB" id="43026at2157"/>
<dbReference type="PANTHER" id="PTHR42770">
    <property type="entry name" value="AMINO ACID TRANSPORTER-RELATED"/>
    <property type="match status" value="1"/>
</dbReference>
<dbReference type="InterPro" id="IPR050367">
    <property type="entry name" value="APC_superfamily"/>
</dbReference>
<evidence type="ECO:0000256" key="3">
    <source>
        <dbReference type="ARBA" id="ARBA00022692"/>
    </source>
</evidence>
<dbReference type="GO" id="GO:0005886">
    <property type="term" value="C:plasma membrane"/>
    <property type="evidence" value="ECO:0007669"/>
    <property type="project" value="UniProtKB-SubCell"/>
</dbReference>
<feature type="transmembrane region" description="Helical" evidence="6">
    <location>
        <begin position="430"/>
        <end position="452"/>
    </location>
</feature>
<keyword evidence="5 6" id="KW-0472">Membrane</keyword>
<keyword evidence="9" id="KW-1185">Reference proteome</keyword>
<gene>
    <name evidence="8" type="ORF">D1869_03370</name>
    <name evidence="7" type="ORF">HNQ62_002195</name>
</gene>
<evidence type="ECO:0000256" key="4">
    <source>
        <dbReference type="ARBA" id="ARBA00022989"/>
    </source>
</evidence>
<feature type="transmembrane region" description="Helical" evidence="6">
    <location>
        <begin position="272"/>
        <end position="302"/>
    </location>
</feature>
<feature type="transmembrane region" description="Helical" evidence="6">
    <location>
        <begin position="241"/>
        <end position="260"/>
    </location>
</feature>
<evidence type="ECO:0000313" key="9">
    <source>
        <dbReference type="Proteomes" id="UP000427373"/>
    </source>
</evidence>
<organism evidence="8 9">
    <name type="scientific">Sulfurisphaera ohwakuensis</name>
    <dbReference type="NCBI Taxonomy" id="69656"/>
    <lineage>
        <taxon>Archaea</taxon>
        <taxon>Thermoproteota</taxon>
        <taxon>Thermoprotei</taxon>
        <taxon>Sulfolobales</taxon>
        <taxon>Sulfolobaceae</taxon>
        <taxon>Sulfurisphaera</taxon>
    </lineage>
</organism>
<dbReference type="GeneID" id="42800254"/>